<protein>
    <recommendedName>
        <fullName evidence="7">Pentatricopeptide repeat-containing protein</fullName>
    </recommendedName>
</protein>
<keyword evidence="4" id="KW-0732">Signal</keyword>
<feature type="chain" id="PRO_5044835731" description="Pentatricopeptide repeat-containing protein" evidence="4">
    <location>
        <begin position="18"/>
        <end position="133"/>
    </location>
</feature>
<dbReference type="EMBL" id="JBJUIK010000007">
    <property type="protein sequence ID" value="KAL3522344.1"/>
    <property type="molecule type" value="Genomic_DNA"/>
</dbReference>
<dbReference type="AlphaFoldDB" id="A0ABD2ZSG0"/>
<evidence type="ECO:0000256" key="3">
    <source>
        <dbReference type="SAM" id="Phobius"/>
    </source>
</evidence>
<dbReference type="Proteomes" id="UP001630127">
    <property type="component" value="Unassembled WGS sequence"/>
</dbReference>
<name>A0ABD2ZSG0_9GENT</name>
<evidence type="ECO:0000256" key="1">
    <source>
        <dbReference type="ARBA" id="ARBA00022737"/>
    </source>
</evidence>
<evidence type="ECO:0008006" key="7">
    <source>
        <dbReference type="Google" id="ProtNLM"/>
    </source>
</evidence>
<dbReference type="InterPro" id="IPR011990">
    <property type="entry name" value="TPR-like_helical_dom_sf"/>
</dbReference>
<organism evidence="5 6">
    <name type="scientific">Cinchona calisaya</name>
    <dbReference type="NCBI Taxonomy" id="153742"/>
    <lineage>
        <taxon>Eukaryota</taxon>
        <taxon>Viridiplantae</taxon>
        <taxon>Streptophyta</taxon>
        <taxon>Embryophyta</taxon>
        <taxon>Tracheophyta</taxon>
        <taxon>Spermatophyta</taxon>
        <taxon>Magnoliopsida</taxon>
        <taxon>eudicotyledons</taxon>
        <taxon>Gunneridae</taxon>
        <taxon>Pentapetalae</taxon>
        <taxon>asterids</taxon>
        <taxon>lamiids</taxon>
        <taxon>Gentianales</taxon>
        <taxon>Rubiaceae</taxon>
        <taxon>Cinchonoideae</taxon>
        <taxon>Cinchoneae</taxon>
        <taxon>Cinchona</taxon>
    </lineage>
</organism>
<keyword evidence="3" id="KW-1133">Transmembrane helix</keyword>
<feature type="signal peptide" evidence="4">
    <location>
        <begin position="1"/>
        <end position="17"/>
    </location>
</feature>
<evidence type="ECO:0000313" key="6">
    <source>
        <dbReference type="Proteomes" id="UP001630127"/>
    </source>
</evidence>
<reference evidence="5 6" key="1">
    <citation type="submission" date="2024-11" db="EMBL/GenBank/DDBJ databases">
        <title>A near-complete genome assembly of Cinchona calisaya.</title>
        <authorList>
            <person name="Lian D.C."/>
            <person name="Zhao X.W."/>
            <person name="Wei L."/>
        </authorList>
    </citation>
    <scope>NUCLEOTIDE SEQUENCE [LARGE SCALE GENOMIC DNA]</scope>
    <source>
        <tissue evidence="5">Nenye</tissue>
    </source>
</reference>
<evidence type="ECO:0000313" key="5">
    <source>
        <dbReference type="EMBL" id="KAL3522344.1"/>
    </source>
</evidence>
<evidence type="ECO:0000256" key="2">
    <source>
        <dbReference type="PROSITE-ProRule" id="PRU00708"/>
    </source>
</evidence>
<proteinExistence type="predicted"/>
<gene>
    <name evidence="5" type="ORF">ACH5RR_015178</name>
</gene>
<feature type="transmembrane region" description="Helical" evidence="3">
    <location>
        <begin position="95"/>
        <end position="117"/>
    </location>
</feature>
<comment type="caution">
    <text evidence="5">The sequence shown here is derived from an EMBL/GenBank/DDBJ whole genome shotgun (WGS) entry which is preliminary data.</text>
</comment>
<dbReference type="Pfam" id="PF12854">
    <property type="entry name" value="PPR_1"/>
    <property type="match status" value="1"/>
</dbReference>
<feature type="repeat" description="PPR" evidence="2">
    <location>
        <begin position="62"/>
        <end position="96"/>
    </location>
</feature>
<keyword evidence="1" id="KW-0677">Repeat</keyword>
<dbReference type="Gene3D" id="1.25.40.10">
    <property type="entry name" value="Tetratricopeptide repeat domain"/>
    <property type="match status" value="1"/>
</dbReference>
<sequence>MSIPLVASLIILIKALCKNSEMIEAALNNFLGMPKHGLLQIHTHLSNSMDYGLPRSHVIACGDEEQSTLIHGLCKEGKLSEALEIFDRMKLQGLYMMQVCTGKLSMLFVILASSWMWQTFSMKWFLVESPLIE</sequence>
<dbReference type="InterPro" id="IPR002885">
    <property type="entry name" value="PPR_rpt"/>
</dbReference>
<dbReference type="PROSITE" id="PS51375">
    <property type="entry name" value="PPR"/>
    <property type="match status" value="1"/>
</dbReference>
<accession>A0ABD2ZSG0</accession>
<dbReference type="NCBIfam" id="TIGR00756">
    <property type="entry name" value="PPR"/>
    <property type="match status" value="1"/>
</dbReference>
<keyword evidence="6" id="KW-1185">Reference proteome</keyword>
<keyword evidence="3" id="KW-0812">Transmembrane</keyword>
<keyword evidence="3" id="KW-0472">Membrane</keyword>
<evidence type="ECO:0000256" key="4">
    <source>
        <dbReference type="SAM" id="SignalP"/>
    </source>
</evidence>